<dbReference type="InterPro" id="IPR036388">
    <property type="entry name" value="WH-like_DNA-bd_sf"/>
</dbReference>
<dbReference type="HOGENOM" id="CLU_107144_1_1_11"/>
<dbReference type="PANTHER" id="PTHR33221">
    <property type="entry name" value="WINGED HELIX-TURN-HELIX TRANSCRIPTIONAL REGULATOR, RRF2 FAMILY"/>
    <property type="match status" value="1"/>
</dbReference>
<dbReference type="AlphaFoldDB" id="K0VD77"/>
<dbReference type="SUPFAM" id="SSF46785">
    <property type="entry name" value="Winged helix' DNA-binding domain"/>
    <property type="match status" value="1"/>
</dbReference>
<dbReference type="PROSITE" id="PS51197">
    <property type="entry name" value="HTH_RRF2_2"/>
    <property type="match status" value="1"/>
</dbReference>
<dbReference type="EMBL" id="ALQA01000025">
    <property type="protein sequence ID" value="EJZ09034.1"/>
    <property type="molecule type" value="Genomic_DNA"/>
</dbReference>
<dbReference type="PATRIC" id="fig|1194972.3.peg.2673"/>
<dbReference type="NCBIfam" id="TIGR00738">
    <property type="entry name" value="rrf2_super"/>
    <property type="match status" value="1"/>
</dbReference>
<name>K0VD77_MYCVA</name>
<gene>
    <name evidence="2" type="ORF">MVAC_13381</name>
</gene>
<evidence type="ECO:0000256" key="1">
    <source>
        <dbReference type="ARBA" id="ARBA00023125"/>
    </source>
</evidence>
<dbReference type="InterPro" id="IPR000944">
    <property type="entry name" value="Tscrpt_reg_Rrf2"/>
</dbReference>
<organism evidence="2 3">
    <name type="scientific">Mycolicibacterium vaccae ATCC 25954</name>
    <dbReference type="NCBI Taxonomy" id="1194972"/>
    <lineage>
        <taxon>Bacteria</taxon>
        <taxon>Bacillati</taxon>
        <taxon>Actinomycetota</taxon>
        <taxon>Actinomycetes</taxon>
        <taxon>Mycobacteriales</taxon>
        <taxon>Mycobacteriaceae</taxon>
        <taxon>Mycolicibacterium</taxon>
    </lineage>
</organism>
<protein>
    <submittedName>
        <fullName evidence="2">BadM/Rrf2 family transcriptional regulator</fullName>
    </submittedName>
</protein>
<accession>K0VD77</accession>
<dbReference type="InterPro" id="IPR036390">
    <property type="entry name" value="WH_DNA-bd_sf"/>
</dbReference>
<dbReference type="eggNOG" id="COG1959">
    <property type="taxonomic scope" value="Bacteria"/>
</dbReference>
<dbReference type="PANTHER" id="PTHR33221:SF5">
    <property type="entry name" value="HTH-TYPE TRANSCRIPTIONAL REGULATOR ISCR"/>
    <property type="match status" value="1"/>
</dbReference>
<dbReference type="GO" id="GO:0005829">
    <property type="term" value="C:cytosol"/>
    <property type="evidence" value="ECO:0007669"/>
    <property type="project" value="TreeGrafter"/>
</dbReference>
<dbReference type="Pfam" id="PF02082">
    <property type="entry name" value="Rrf2"/>
    <property type="match status" value="1"/>
</dbReference>
<keyword evidence="3" id="KW-1185">Reference proteome</keyword>
<dbReference type="Proteomes" id="UP000006072">
    <property type="component" value="Unassembled WGS sequence"/>
</dbReference>
<dbReference type="Gene3D" id="1.10.10.10">
    <property type="entry name" value="Winged helix-like DNA-binding domain superfamily/Winged helix DNA-binding domain"/>
    <property type="match status" value="1"/>
</dbReference>
<dbReference type="GO" id="GO:0003700">
    <property type="term" value="F:DNA-binding transcription factor activity"/>
    <property type="evidence" value="ECO:0007669"/>
    <property type="project" value="TreeGrafter"/>
</dbReference>
<evidence type="ECO:0000313" key="2">
    <source>
        <dbReference type="EMBL" id="EJZ09034.1"/>
    </source>
</evidence>
<dbReference type="RefSeq" id="WP_003932159.1">
    <property type="nucleotide sequence ID" value="NZ_JH814696.1"/>
</dbReference>
<keyword evidence="1" id="KW-0238">DNA-binding</keyword>
<comment type="caution">
    <text evidence="2">The sequence shown here is derived from an EMBL/GenBank/DDBJ whole genome shotgun (WGS) entry which is preliminary data.</text>
</comment>
<sequence length="154" mass="16978">MRISAKTDYALRALAHLAADWQVPHSSESIAADQHIPAKYLEAILSELNRTRFVVSQRGHGGGHRLRVAPDRIAVADIVRALNGPLLTVRGECPEDLDYGDRLEALQSVWVAARVSLRRVLERTTLADLVAGRLPDDIAELTREPGAWESRSAI</sequence>
<reference evidence="2 3" key="1">
    <citation type="journal article" date="2012" name="J. Bacteriol.">
        <title>Complete Genome Sequence of Mycobacterium vaccae Type Strain ATCC 25954.</title>
        <authorList>
            <person name="Ho Y.S."/>
            <person name="Adroub S.A."/>
            <person name="Abadi M."/>
            <person name="Al Alwan B."/>
            <person name="Alkhateeb R."/>
            <person name="Gao G."/>
            <person name="Ragab A."/>
            <person name="Ali S."/>
            <person name="van Soolingen D."/>
            <person name="Bitter W."/>
            <person name="Pain A."/>
            <person name="Abdallah A.M."/>
        </authorList>
    </citation>
    <scope>NUCLEOTIDE SEQUENCE [LARGE SCALE GENOMIC DNA]</scope>
    <source>
        <strain evidence="2 3">ATCC 25954</strain>
    </source>
</reference>
<evidence type="ECO:0000313" key="3">
    <source>
        <dbReference type="Proteomes" id="UP000006072"/>
    </source>
</evidence>
<proteinExistence type="predicted"/>
<dbReference type="GO" id="GO:0003677">
    <property type="term" value="F:DNA binding"/>
    <property type="evidence" value="ECO:0007669"/>
    <property type="project" value="UniProtKB-KW"/>
</dbReference>